<keyword evidence="2" id="KW-0812">Transmembrane</keyword>
<evidence type="ECO:0000256" key="1">
    <source>
        <dbReference type="SAM" id="Coils"/>
    </source>
</evidence>
<accession>A0A4Y8V6I5</accession>
<proteinExistence type="predicted"/>
<feature type="transmembrane region" description="Helical" evidence="2">
    <location>
        <begin position="292"/>
        <end position="315"/>
    </location>
</feature>
<evidence type="ECO:0000256" key="2">
    <source>
        <dbReference type="SAM" id="Phobius"/>
    </source>
</evidence>
<reference evidence="3 4" key="1">
    <citation type="submission" date="2019-02" db="EMBL/GenBank/DDBJ databases">
        <title>Draft Genome Sequence of the Prevotella sp. BCRC 81118, Isolated from Human Feces.</title>
        <authorList>
            <person name="Huang C.-H."/>
        </authorList>
    </citation>
    <scope>NUCLEOTIDE SEQUENCE [LARGE SCALE GENOMIC DNA]</scope>
    <source>
        <strain evidence="3 4">BCRC 81118</strain>
    </source>
</reference>
<name>A0A4Y8V6I5_9BACT</name>
<evidence type="ECO:0000313" key="3">
    <source>
        <dbReference type="EMBL" id="TFH76291.1"/>
    </source>
</evidence>
<feature type="transmembrane region" description="Helical" evidence="2">
    <location>
        <begin position="335"/>
        <end position="360"/>
    </location>
</feature>
<feature type="transmembrane region" description="Helical" evidence="2">
    <location>
        <begin position="254"/>
        <end position="271"/>
    </location>
</feature>
<gene>
    <name evidence="3" type="ORF">EXN75_14065</name>
</gene>
<evidence type="ECO:0000313" key="4">
    <source>
        <dbReference type="Proteomes" id="UP000297872"/>
    </source>
</evidence>
<sequence>MMDEQKNLAAWECLDQALFTSSHVKAKDMEKGSTDWDNVYPVSKEETDKMKDLVDEAVRKADDPSDSFFRERVSDLREIISYSYSKHRTWKWSLIFGSIIAACIFWYFGNQDKEDAQKYAKDVTLVENWKKADTTITYDKLDASSELSYQLYERRVQSANAYKLMKLHDLKRNAESYREGMKTAKHSADTAKLDKNIESYKKRMAECEEKMEKYQDEFDEVADMDFDEIQKMALKDTQGLVDDINDSASTKTGWMIYLIILIPLYIISGYPRGYVISAHRRQHGFMRTLQKIGFAVASFFFGSGLLMSLLPDSIVEYHYTSGRVETRNEGNPVNIVILGIKFGLMIAGVLIFCFVSVLIMTIETISGLKRNFNWAAMLNKGKKAPVAVAEAPINARND</sequence>
<dbReference type="AlphaFoldDB" id="A0A4Y8V6I5"/>
<comment type="caution">
    <text evidence="3">The sequence shown here is derived from an EMBL/GenBank/DDBJ whole genome shotgun (WGS) entry which is preliminary data.</text>
</comment>
<keyword evidence="2" id="KW-1133">Transmembrane helix</keyword>
<organism evidence="3 4">
    <name type="scientific">Segatella hominis</name>
    <dbReference type="NCBI Taxonomy" id="2518605"/>
    <lineage>
        <taxon>Bacteria</taxon>
        <taxon>Pseudomonadati</taxon>
        <taxon>Bacteroidota</taxon>
        <taxon>Bacteroidia</taxon>
        <taxon>Bacteroidales</taxon>
        <taxon>Prevotellaceae</taxon>
        <taxon>Segatella</taxon>
    </lineage>
</organism>
<feature type="transmembrane region" description="Helical" evidence="2">
    <location>
        <begin position="92"/>
        <end position="109"/>
    </location>
</feature>
<dbReference type="EMBL" id="SGVY01000050">
    <property type="protein sequence ID" value="TFH76291.1"/>
    <property type="molecule type" value="Genomic_DNA"/>
</dbReference>
<dbReference type="GeneID" id="302996392"/>
<dbReference type="RefSeq" id="WP_134844282.1">
    <property type="nucleotide sequence ID" value="NZ_SGVY01000050.1"/>
</dbReference>
<keyword evidence="2" id="KW-0472">Membrane</keyword>
<feature type="coiled-coil region" evidence="1">
    <location>
        <begin position="190"/>
        <end position="224"/>
    </location>
</feature>
<dbReference type="Proteomes" id="UP000297872">
    <property type="component" value="Unassembled WGS sequence"/>
</dbReference>
<keyword evidence="1" id="KW-0175">Coiled coil</keyword>
<keyword evidence="4" id="KW-1185">Reference proteome</keyword>
<dbReference type="OrthoDB" id="1086243at2"/>
<protein>
    <submittedName>
        <fullName evidence="3">Uncharacterized protein</fullName>
    </submittedName>
</protein>